<dbReference type="InterPro" id="IPR005119">
    <property type="entry name" value="LysR_subst-bd"/>
</dbReference>
<dbReference type="InterPro" id="IPR058163">
    <property type="entry name" value="LysR-type_TF_proteobact-type"/>
</dbReference>
<evidence type="ECO:0000313" key="8">
    <source>
        <dbReference type="EMBL" id="VTP64540.1"/>
    </source>
</evidence>
<evidence type="ECO:0000313" key="7">
    <source>
        <dbReference type="EMBL" id="VEA68038.1"/>
    </source>
</evidence>
<dbReference type="InterPro" id="IPR036388">
    <property type="entry name" value="WH-like_DNA-bd_sf"/>
</dbReference>
<dbReference type="STRING" id="61652.AXX16_2198"/>
<evidence type="ECO:0000256" key="4">
    <source>
        <dbReference type="ARBA" id="ARBA00023125"/>
    </source>
</evidence>
<dbReference type="CDD" id="cd08472">
    <property type="entry name" value="PBP2_CrgA_like_3"/>
    <property type="match status" value="1"/>
</dbReference>
<dbReference type="EMBL" id="LR590463">
    <property type="protein sequence ID" value="VTP64540.1"/>
    <property type="molecule type" value="Genomic_DNA"/>
</dbReference>
<dbReference type="FunFam" id="1.10.10.10:FF:000001">
    <property type="entry name" value="LysR family transcriptional regulator"/>
    <property type="match status" value="1"/>
</dbReference>
<dbReference type="Gene3D" id="1.10.10.10">
    <property type="entry name" value="Winged helix-like DNA-binding domain superfamily/Winged helix DNA-binding domain"/>
    <property type="match status" value="1"/>
</dbReference>
<dbReference type="GO" id="GO:0043565">
    <property type="term" value="F:sequence-specific DNA binding"/>
    <property type="evidence" value="ECO:0007669"/>
    <property type="project" value="TreeGrafter"/>
</dbReference>
<evidence type="ECO:0000256" key="3">
    <source>
        <dbReference type="ARBA" id="ARBA00023015"/>
    </source>
</evidence>
<dbReference type="RefSeq" id="WP_054307866.1">
    <property type="nucleotide sequence ID" value="NZ_CAMIPJ010000001.1"/>
</dbReference>
<dbReference type="Gene3D" id="3.40.190.290">
    <property type="match status" value="1"/>
</dbReference>
<dbReference type="PANTHER" id="PTHR30537">
    <property type="entry name" value="HTH-TYPE TRANSCRIPTIONAL REGULATOR"/>
    <property type="match status" value="1"/>
</dbReference>
<reference evidence="7 9" key="1">
    <citation type="submission" date="2018-12" db="EMBL/GenBank/DDBJ databases">
        <authorList>
            <consortium name="Pathogen Informatics"/>
        </authorList>
    </citation>
    <scope>NUCLEOTIDE SEQUENCE [LARGE SCALE GENOMIC DNA]</scope>
    <source>
        <strain evidence="8 10">NCTC12971</strain>
        <strain evidence="7 9">NCTC9419</strain>
    </source>
</reference>
<keyword evidence="5" id="KW-0804">Transcription</keyword>
<protein>
    <submittedName>
        <fullName evidence="7">D-malate degradation protein R</fullName>
    </submittedName>
</protein>
<dbReference type="FunFam" id="3.40.190.290:FF:000001">
    <property type="entry name" value="Transcriptional regulator, LysR family"/>
    <property type="match status" value="1"/>
</dbReference>
<dbReference type="Proteomes" id="UP000271603">
    <property type="component" value="Chromosome"/>
</dbReference>
<dbReference type="PROSITE" id="PS50931">
    <property type="entry name" value="HTH_LYSR"/>
    <property type="match status" value="1"/>
</dbReference>
<organism evidence="7 9">
    <name type="scientific">Serratia rubidaea</name>
    <name type="common">Serratia marinorubra</name>
    <dbReference type="NCBI Taxonomy" id="61652"/>
    <lineage>
        <taxon>Bacteria</taxon>
        <taxon>Pseudomonadati</taxon>
        <taxon>Pseudomonadota</taxon>
        <taxon>Gammaproteobacteria</taxon>
        <taxon>Enterobacterales</taxon>
        <taxon>Yersiniaceae</taxon>
        <taxon>Serratia</taxon>
    </lineage>
</organism>
<sequence length="305" mass="34181">MDKIGRLRVFIQVAEVGSFVRASEIMLMPKTTVSSAVQQLESEMGARLFHRTTRRVQLTSDGERLLERARVLLDEMAALDRLFLPPDASIGGRLTVDVPSRIARRIIVPALPEFFTRYPDIQLFLSASDRHIDLVQEGVDCVVRVGELHDSSLVSQSLGRLGMINCASPAYLQRQGVPLRTEQLTAHWVVGYAQPSLMTANVWQWRQQGEPVEKALPSRVTVNNAENYIGCCLAGMGLIQIPRFDVQHYLDDGQLVEVLPQARAPAMNLALLYPHRRQRTARFSAFADWFGRLIAPFCETAQSAD</sequence>
<dbReference type="Pfam" id="PF00126">
    <property type="entry name" value="HTH_1"/>
    <property type="match status" value="1"/>
</dbReference>
<feature type="domain" description="HTH lysR-type" evidence="6">
    <location>
        <begin position="1"/>
        <end position="59"/>
    </location>
</feature>
<comment type="similarity">
    <text evidence="1">Belongs to the LysR transcriptional regulatory family.</text>
</comment>
<dbReference type="GO" id="GO:0006351">
    <property type="term" value="P:DNA-templated transcription"/>
    <property type="evidence" value="ECO:0007669"/>
    <property type="project" value="TreeGrafter"/>
</dbReference>
<dbReference type="GeneID" id="61766452"/>
<dbReference type="SUPFAM" id="SSF53850">
    <property type="entry name" value="Periplasmic binding protein-like II"/>
    <property type="match status" value="1"/>
</dbReference>
<evidence type="ECO:0000256" key="1">
    <source>
        <dbReference type="ARBA" id="ARBA00009437"/>
    </source>
</evidence>
<dbReference type="Pfam" id="PF03466">
    <property type="entry name" value="LysR_substrate"/>
    <property type="match status" value="1"/>
</dbReference>
<dbReference type="InterPro" id="IPR000847">
    <property type="entry name" value="LysR_HTH_N"/>
</dbReference>
<dbReference type="GO" id="GO:0003700">
    <property type="term" value="F:DNA-binding transcription factor activity"/>
    <property type="evidence" value="ECO:0007669"/>
    <property type="project" value="InterPro"/>
</dbReference>
<evidence type="ECO:0000313" key="10">
    <source>
        <dbReference type="Proteomes" id="UP000307968"/>
    </source>
</evidence>
<keyword evidence="2" id="KW-0678">Repressor</keyword>
<proteinExistence type="inferred from homology"/>
<evidence type="ECO:0000256" key="2">
    <source>
        <dbReference type="ARBA" id="ARBA00022491"/>
    </source>
</evidence>
<evidence type="ECO:0000259" key="6">
    <source>
        <dbReference type="PROSITE" id="PS50931"/>
    </source>
</evidence>
<evidence type="ECO:0000313" key="9">
    <source>
        <dbReference type="Proteomes" id="UP000271603"/>
    </source>
</evidence>
<keyword evidence="3" id="KW-0805">Transcription regulation</keyword>
<accession>A0A447QDB3</accession>
<evidence type="ECO:0000256" key="5">
    <source>
        <dbReference type="ARBA" id="ARBA00023163"/>
    </source>
</evidence>
<gene>
    <name evidence="7" type="primary">dmlR_1</name>
    <name evidence="8" type="synonym">dmlR_16</name>
    <name evidence="8" type="ORF">NCTC12971_03611</name>
    <name evidence="7" type="ORF">NCTC9419_00237</name>
</gene>
<dbReference type="AlphaFoldDB" id="A0A447QDB3"/>
<keyword evidence="4" id="KW-0238">DNA-binding</keyword>
<dbReference type="SUPFAM" id="SSF46785">
    <property type="entry name" value="Winged helix' DNA-binding domain"/>
    <property type="match status" value="1"/>
</dbReference>
<dbReference type="Proteomes" id="UP000307968">
    <property type="component" value="Chromosome"/>
</dbReference>
<dbReference type="PANTHER" id="PTHR30537:SF72">
    <property type="entry name" value="LYSR FAMILY TRANSCRIPTIONAL REGULATOR"/>
    <property type="match status" value="1"/>
</dbReference>
<dbReference type="InterPro" id="IPR036390">
    <property type="entry name" value="WH_DNA-bd_sf"/>
</dbReference>
<dbReference type="EMBL" id="LR134155">
    <property type="protein sequence ID" value="VEA68038.1"/>
    <property type="molecule type" value="Genomic_DNA"/>
</dbReference>
<name>A0A447QDB3_SERRU</name>